<keyword evidence="3" id="KW-1185">Reference proteome</keyword>
<proteinExistence type="predicted"/>
<protein>
    <submittedName>
        <fullName evidence="2">Uncharacterized protein</fullName>
    </submittedName>
</protein>
<feature type="region of interest" description="Disordered" evidence="1">
    <location>
        <begin position="110"/>
        <end position="140"/>
    </location>
</feature>
<feature type="region of interest" description="Disordered" evidence="1">
    <location>
        <begin position="1"/>
        <end position="28"/>
    </location>
</feature>
<name>A0A4S4EY39_CAMSN</name>
<dbReference type="AlphaFoldDB" id="A0A4S4EY39"/>
<sequence length="140" mass="15330">MRGTGGKDEPEEIEMERRGIVRVGPASSRDGSRFRLEFLHEQQTLPTPRRVNNSLGRLDWKTIELIRGALARTVSLAEKLVPESRLEGLGLTGMTNLKVGFAGILPSTAGKDLSSGKQLGMKRNMAVDSREDSARLPSSQ</sequence>
<accession>A0A4S4EY39</accession>
<evidence type="ECO:0000256" key="1">
    <source>
        <dbReference type="SAM" id="MobiDB-lite"/>
    </source>
</evidence>
<gene>
    <name evidence="2" type="ORF">TEA_003679</name>
</gene>
<evidence type="ECO:0000313" key="2">
    <source>
        <dbReference type="EMBL" id="THG21376.1"/>
    </source>
</evidence>
<evidence type="ECO:0000313" key="3">
    <source>
        <dbReference type="Proteomes" id="UP000306102"/>
    </source>
</evidence>
<organism evidence="2 3">
    <name type="scientific">Camellia sinensis var. sinensis</name>
    <name type="common">China tea</name>
    <dbReference type="NCBI Taxonomy" id="542762"/>
    <lineage>
        <taxon>Eukaryota</taxon>
        <taxon>Viridiplantae</taxon>
        <taxon>Streptophyta</taxon>
        <taxon>Embryophyta</taxon>
        <taxon>Tracheophyta</taxon>
        <taxon>Spermatophyta</taxon>
        <taxon>Magnoliopsida</taxon>
        <taxon>eudicotyledons</taxon>
        <taxon>Gunneridae</taxon>
        <taxon>Pentapetalae</taxon>
        <taxon>asterids</taxon>
        <taxon>Ericales</taxon>
        <taxon>Theaceae</taxon>
        <taxon>Camellia</taxon>
    </lineage>
</organism>
<dbReference type="Proteomes" id="UP000306102">
    <property type="component" value="Unassembled WGS sequence"/>
</dbReference>
<comment type="caution">
    <text evidence="2">The sequence shown here is derived from an EMBL/GenBank/DDBJ whole genome shotgun (WGS) entry which is preliminary data.</text>
</comment>
<dbReference type="EMBL" id="SDRB02001421">
    <property type="protein sequence ID" value="THG21376.1"/>
    <property type="molecule type" value="Genomic_DNA"/>
</dbReference>
<reference evidence="2 3" key="1">
    <citation type="journal article" date="2018" name="Proc. Natl. Acad. Sci. U.S.A.">
        <title>Draft genome sequence of Camellia sinensis var. sinensis provides insights into the evolution of the tea genome and tea quality.</title>
        <authorList>
            <person name="Wei C."/>
            <person name="Yang H."/>
            <person name="Wang S."/>
            <person name="Zhao J."/>
            <person name="Liu C."/>
            <person name="Gao L."/>
            <person name="Xia E."/>
            <person name="Lu Y."/>
            <person name="Tai Y."/>
            <person name="She G."/>
            <person name="Sun J."/>
            <person name="Cao H."/>
            <person name="Tong W."/>
            <person name="Gao Q."/>
            <person name="Li Y."/>
            <person name="Deng W."/>
            <person name="Jiang X."/>
            <person name="Wang W."/>
            <person name="Chen Q."/>
            <person name="Zhang S."/>
            <person name="Li H."/>
            <person name="Wu J."/>
            <person name="Wang P."/>
            <person name="Li P."/>
            <person name="Shi C."/>
            <person name="Zheng F."/>
            <person name="Jian J."/>
            <person name="Huang B."/>
            <person name="Shan D."/>
            <person name="Shi M."/>
            <person name="Fang C."/>
            <person name="Yue Y."/>
            <person name="Li F."/>
            <person name="Li D."/>
            <person name="Wei S."/>
            <person name="Han B."/>
            <person name="Jiang C."/>
            <person name="Yin Y."/>
            <person name="Xia T."/>
            <person name="Zhang Z."/>
            <person name="Bennetzen J.L."/>
            <person name="Zhao S."/>
            <person name="Wan X."/>
        </authorList>
    </citation>
    <scope>NUCLEOTIDE SEQUENCE [LARGE SCALE GENOMIC DNA]</scope>
    <source>
        <strain evidence="3">cv. Shuchazao</strain>
        <tissue evidence="2">Leaf</tissue>
    </source>
</reference>